<dbReference type="SMART" id="SM00829">
    <property type="entry name" value="PKS_ER"/>
    <property type="match status" value="1"/>
</dbReference>
<dbReference type="InterPro" id="IPR020843">
    <property type="entry name" value="ER"/>
</dbReference>
<dbReference type="GO" id="GO:0016491">
    <property type="term" value="F:oxidoreductase activity"/>
    <property type="evidence" value="ECO:0007669"/>
    <property type="project" value="InterPro"/>
</dbReference>
<protein>
    <submittedName>
        <fullName evidence="7">Zinc-binding dehydrogenase</fullName>
    </submittedName>
</protein>
<dbReference type="Pfam" id="PF08240">
    <property type="entry name" value="ADH_N"/>
    <property type="match status" value="1"/>
</dbReference>
<evidence type="ECO:0000256" key="5">
    <source>
        <dbReference type="ARBA" id="ARBA00022884"/>
    </source>
</evidence>
<dbReference type="CDD" id="cd08272">
    <property type="entry name" value="MDR6"/>
    <property type="match status" value="1"/>
</dbReference>
<keyword evidence="3" id="KW-0963">Cytoplasm</keyword>
<gene>
    <name evidence="7" type="ORF">GNH96_00545</name>
</gene>
<dbReference type="GO" id="GO:0008270">
    <property type="term" value="F:zinc ion binding"/>
    <property type="evidence" value="ECO:0007669"/>
    <property type="project" value="InterPro"/>
</dbReference>
<dbReference type="Proteomes" id="UP000503004">
    <property type="component" value="Chromosome"/>
</dbReference>
<dbReference type="InterPro" id="IPR011032">
    <property type="entry name" value="GroES-like_sf"/>
</dbReference>
<organism evidence="7 8">
    <name type="scientific">Methylococcus geothermalis</name>
    <dbReference type="NCBI Taxonomy" id="2681310"/>
    <lineage>
        <taxon>Bacteria</taxon>
        <taxon>Pseudomonadati</taxon>
        <taxon>Pseudomonadota</taxon>
        <taxon>Gammaproteobacteria</taxon>
        <taxon>Methylococcales</taxon>
        <taxon>Methylococcaceae</taxon>
        <taxon>Methylococcus</taxon>
    </lineage>
</organism>
<proteinExistence type="predicted"/>
<keyword evidence="4" id="KW-0521">NADP</keyword>
<evidence type="ECO:0000256" key="2">
    <source>
        <dbReference type="ARBA" id="ARBA00011881"/>
    </source>
</evidence>
<dbReference type="InterPro" id="IPR051603">
    <property type="entry name" value="Zinc-ADH_QOR/CCCR"/>
</dbReference>
<dbReference type="Pfam" id="PF13602">
    <property type="entry name" value="ADH_zinc_N_2"/>
    <property type="match status" value="1"/>
</dbReference>
<dbReference type="SUPFAM" id="SSF50129">
    <property type="entry name" value="GroES-like"/>
    <property type="match status" value="1"/>
</dbReference>
<dbReference type="AlphaFoldDB" id="A0A858Q434"/>
<dbReference type="SUPFAM" id="SSF51735">
    <property type="entry name" value="NAD(P)-binding Rossmann-fold domains"/>
    <property type="match status" value="1"/>
</dbReference>
<evidence type="ECO:0000256" key="4">
    <source>
        <dbReference type="ARBA" id="ARBA00022857"/>
    </source>
</evidence>
<comment type="subcellular location">
    <subcellularLocation>
        <location evidence="1">Cytoplasm</location>
    </subcellularLocation>
</comment>
<evidence type="ECO:0000313" key="8">
    <source>
        <dbReference type="Proteomes" id="UP000503004"/>
    </source>
</evidence>
<dbReference type="InterPro" id="IPR036291">
    <property type="entry name" value="NAD(P)-bd_dom_sf"/>
</dbReference>
<dbReference type="PANTHER" id="PTHR44154:SF1">
    <property type="entry name" value="QUINONE OXIDOREDUCTASE"/>
    <property type="match status" value="1"/>
</dbReference>
<dbReference type="GO" id="GO:0003723">
    <property type="term" value="F:RNA binding"/>
    <property type="evidence" value="ECO:0007669"/>
    <property type="project" value="UniProtKB-KW"/>
</dbReference>
<dbReference type="PANTHER" id="PTHR44154">
    <property type="entry name" value="QUINONE OXIDOREDUCTASE"/>
    <property type="match status" value="1"/>
</dbReference>
<comment type="subunit">
    <text evidence="2">Homotetramer.</text>
</comment>
<dbReference type="Gene3D" id="3.40.50.720">
    <property type="entry name" value="NAD(P)-binding Rossmann-like Domain"/>
    <property type="match status" value="1"/>
</dbReference>
<reference evidence="8" key="1">
    <citation type="submission" date="2019-12" db="EMBL/GenBank/DDBJ databases">
        <authorList>
            <person name="Awala S.I."/>
            <person name="Rhee S.K."/>
        </authorList>
    </citation>
    <scope>NUCLEOTIDE SEQUENCE [LARGE SCALE GENOMIC DNA]</scope>
    <source>
        <strain evidence="8">IM1</strain>
    </source>
</reference>
<accession>A0A858Q434</accession>
<evidence type="ECO:0000256" key="1">
    <source>
        <dbReference type="ARBA" id="ARBA00004496"/>
    </source>
</evidence>
<dbReference type="Gene3D" id="3.90.180.10">
    <property type="entry name" value="Medium-chain alcohol dehydrogenases, catalytic domain"/>
    <property type="match status" value="1"/>
</dbReference>
<feature type="domain" description="Enoyl reductase (ER)" evidence="6">
    <location>
        <begin position="12"/>
        <end position="329"/>
    </location>
</feature>
<evidence type="ECO:0000259" key="6">
    <source>
        <dbReference type="SMART" id="SM00829"/>
    </source>
</evidence>
<dbReference type="InterPro" id="IPR013154">
    <property type="entry name" value="ADH-like_N"/>
</dbReference>
<keyword evidence="8" id="KW-1185">Reference proteome</keyword>
<dbReference type="RefSeq" id="WP_169601305.1">
    <property type="nucleotide sequence ID" value="NZ_CP046565.1"/>
</dbReference>
<dbReference type="GO" id="GO:0005737">
    <property type="term" value="C:cytoplasm"/>
    <property type="evidence" value="ECO:0007669"/>
    <property type="project" value="UniProtKB-SubCell"/>
</dbReference>
<sequence>MKAIVMTKPGEAAEVLELRELPEPALAAPTDIKVRLKAAGVNPIDTKVRRRGLFYDDALPAVLGCDGAGEVVETGAEVNRFRVGDRVWFCNGGLGAAQGNYAEYTVLDQRWAAPIPQSLDFISAAAGPLVLITAWGALYDRGRLQAGQTVLVHAAAGGVGHVAVQLAKLRGARVIATVSSEDKAALARGWGADETIDYRHRDFVAEVNALTGGRGADLVLDTVGPEVFRRSIECTAHFGDLVTLLDTGGTSLAEARMRNLRIGFELMLVPMLRKLDAARDHHVEILRACGEWIDAGKLELHLGGVYPLEQAARVHEAIEAGHATGKLVLRID</sequence>
<name>A0A858Q434_9GAMM</name>
<dbReference type="InterPro" id="IPR002364">
    <property type="entry name" value="Quin_OxRdtase/zeta-crystal_CS"/>
</dbReference>
<dbReference type="PROSITE" id="PS01162">
    <property type="entry name" value="QOR_ZETA_CRYSTAL"/>
    <property type="match status" value="1"/>
</dbReference>
<dbReference type="EMBL" id="CP046565">
    <property type="protein sequence ID" value="QJD28602.1"/>
    <property type="molecule type" value="Genomic_DNA"/>
</dbReference>
<dbReference type="KEGG" id="metu:GNH96_00545"/>
<evidence type="ECO:0000313" key="7">
    <source>
        <dbReference type="EMBL" id="QJD28602.1"/>
    </source>
</evidence>
<evidence type="ECO:0000256" key="3">
    <source>
        <dbReference type="ARBA" id="ARBA00022490"/>
    </source>
</evidence>
<keyword evidence="5" id="KW-0694">RNA-binding</keyword>